<keyword evidence="5" id="KW-1185">Reference proteome</keyword>
<dbReference type="Proteomes" id="UP000001025">
    <property type="component" value="Chromosome"/>
</dbReference>
<evidence type="ECO:0000313" key="4">
    <source>
        <dbReference type="EMBL" id="CAD78601.1"/>
    </source>
</evidence>
<dbReference type="InterPro" id="IPR015655">
    <property type="entry name" value="PP2C"/>
</dbReference>
<dbReference type="EMBL" id="BX294147">
    <property type="protein sequence ID" value="CAD78601.1"/>
    <property type="molecule type" value="Genomic_DNA"/>
</dbReference>
<evidence type="ECO:0000256" key="2">
    <source>
        <dbReference type="SAM" id="Phobius"/>
    </source>
</evidence>
<gene>
    <name evidence="4" type="primary">Pph1</name>
    <name evidence="4" type="ordered locus">RB8362</name>
</gene>
<dbReference type="InterPro" id="IPR001932">
    <property type="entry name" value="PPM-type_phosphatase-like_dom"/>
</dbReference>
<dbReference type="CDD" id="cd00143">
    <property type="entry name" value="PP2Cc"/>
    <property type="match status" value="1"/>
</dbReference>
<dbReference type="InParanoid" id="Q7UFS9"/>
<accession>Q7UFS9</accession>
<keyword evidence="2" id="KW-1133">Transmembrane helix</keyword>
<dbReference type="FunFam" id="3.60.40.10:FF:000275">
    <property type="entry name" value="Protein serine/threonine phosphatase PrpC, regulation of stationary phase"/>
    <property type="match status" value="1"/>
</dbReference>
<feature type="transmembrane region" description="Helical" evidence="2">
    <location>
        <begin position="276"/>
        <end position="300"/>
    </location>
</feature>
<reference evidence="4 5" key="1">
    <citation type="journal article" date="2003" name="Proc. Natl. Acad. Sci. U.S.A.">
        <title>Complete genome sequence of the marine planctomycete Pirellula sp. strain 1.</title>
        <authorList>
            <person name="Gloeckner F.O."/>
            <person name="Kube M."/>
            <person name="Bauer M."/>
            <person name="Teeling H."/>
            <person name="Lombardot T."/>
            <person name="Ludwig W."/>
            <person name="Gade D."/>
            <person name="Beck A."/>
            <person name="Borzym K."/>
            <person name="Heitmann K."/>
            <person name="Rabus R."/>
            <person name="Schlesner H."/>
            <person name="Amann R."/>
            <person name="Reinhardt R."/>
        </authorList>
    </citation>
    <scope>NUCLEOTIDE SEQUENCE [LARGE SCALE GENOMIC DNA]</scope>
    <source>
        <strain evidence="5">DSM 10527 / NCIMB 13988 / SH1</strain>
    </source>
</reference>
<dbReference type="AlphaFoldDB" id="Q7UFS9"/>
<dbReference type="STRING" id="243090.RB8362"/>
<proteinExistence type="predicted"/>
<dbReference type="SMART" id="SM00332">
    <property type="entry name" value="PP2Cc"/>
    <property type="match status" value="1"/>
</dbReference>
<feature type="domain" description="PPM-type phosphatase" evidence="3">
    <location>
        <begin position="8"/>
        <end position="253"/>
    </location>
</feature>
<dbReference type="SMART" id="SM00331">
    <property type="entry name" value="PP2C_SIG"/>
    <property type="match status" value="1"/>
</dbReference>
<organism evidence="4 5">
    <name type="scientific">Rhodopirellula baltica (strain DSM 10527 / NCIMB 13988 / SH1)</name>
    <dbReference type="NCBI Taxonomy" id="243090"/>
    <lineage>
        <taxon>Bacteria</taxon>
        <taxon>Pseudomonadati</taxon>
        <taxon>Planctomycetota</taxon>
        <taxon>Planctomycetia</taxon>
        <taxon>Pirellulales</taxon>
        <taxon>Pirellulaceae</taxon>
        <taxon>Rhodopirellula</taxon>
    </lineage>
</organism>
<dbReference type="PANTHER" id="PTHR47992">
    <property type="entry name" value="PROTEIN PHOSPHATASE"/>
    <property type="match status" value="1"/>
</dbReference>
<dbReference type="KEGG" id="rba:RB8362"/>
<dbReference type="EnsemblBacteria" id="CAD78601">
    <property type="protein sequence ID" value="CAD78601"/>
    <property type="gene ID" value="RB8362"/>
</dbReference>
<keyword evidence="2" id="KW-0812">Transmembrane</keyword>
<dbReference type="SUPFAM" id="SSF81606">
    <property type="entry name" value="PP2C-like"/>
    <property type="match status" value="1"/>
</dbReference>
<evidence type="ECO:0000259" key="3">
    <source>
        <dbReference type="PROSITE" id="PS51746"/>
    </source>
</evidence>
<dbReference type="InterPro" id="IPR036457">
    <property type="entry name" value="PPM-type-like_dom_sf"/>
</dbReference>
<dbReference type="GO" id="GO:0007165">
    <property type="term" value="P:signal transduction"/>
    <property type="evidence" value="ECO:0000318"/>
    <property type="project" value="GO_Central"/>
</dbReference>
<evidence type="ECO:0000313" key="5">
    <source>
        <dbReference type="Proteomes" id="UP000001025"/>
    </source>
</evidence>
<dbReference type="eggNOG" id="COG0631">
    <property type="taxonomic scope" value="Bacteria"/>
</dbReference>
<keyword evidence="4" id="KW-0378">Hydrolase</keyword>
<dbReference type="Gene3D" id="3.60.40.10">
    <property type="entry name" value="PPM-type phosphatase domain"/>
    <property type="match status" value="1"/>
</dbReference>
<dbReference type="OrthoDB" id="9801841at2"/>
<dbReference type="HOGENOM" id="CLU_034545_4_0_0"/>
<protein>
    <submittedName>
        <fullName evidence="4">Probable protein phosphatase 1</fullName>
        <ecNumber evidence="4">3.1.3.16</ecNumber>
    </submittedName>
</protein>
<dbReference type="GO" id="GO:0004722">
    <property type="term" value="F:protein serine/threonine phosphatase activity"/>
    <property type="evidence" value="ECO:0000318"/>
    <property type="project" value="GO_Central"/>
</dbReference>
<sequence length="485" mass="52177">MSGSWRPGVKFAEQTHVGMRRANNQDSSAVLIAESAERLNQRGHLFVVADGMGAHAAGELASQIASERISMHYYQSREEAPEHAISEAVHLANAAIYERGQSNPEFLNMGTTASSLVLVNGAAYVAHVGDSRVYRLRQGVLEQLTFDHSLVWEMQASGKVHSDSVFSKSIPKNVITRSLGPSPEVLVDLEGPFDLEVGDRFMVCSDGLTGQIEDDELAVLLDSLDVDKAARVMIDLANLRGGPDNITLIVVEVDDEHLTQNDGAPRKARSLGADEVSSRALIGTTAFCWTGAVGFGLAAALVSPRFVGSAIVAFILGSISAAVWASGVFKPNERRRPLKTRRVRDRNSAGASSNPGMPGQSGAGQGGSSDPALAGDAWDSGESLDIGSGETALGTGPYRRFKANSHEAFLLRMDDVITQLRQTSEERNWMLDWQNVDQLLQQARQATKEQAWGTAVSSYCDATLAAMEQLRKHQDDSASDTVVDL</sequence>
<feature type="region of interest" description="Disordered" evidence="1">
    <location>
        <begin position="335"/>
        <end position="375"/>
    </location>
</feature>
<feature type="transmembrane region" description="Helical" evidence="2">
    <location>
        <begin position="306"/>
        <end position="329"/>
    </location>
</feature>
<dbReference type="PATRIC" id="fig|243090.15.peg.4025"/>
<evidence type="ECO:0000256" key="1">
    <source>
        <dbReference type="SAM" id="MobiDB-lite"/>
    </source>
</evidence>
<dbReference type="PROSITE" id="PS51746">
    <property type="entry name" value="PPM_2"/>
    <property type="match status" value="1"/>
</dbReference>
<keyword evidence="2" id="KW-0472">Membrane</keyword>
<dbReference type="Pfam" id="PF00481">
    <property type="entry name" value="PP2C"/>
    <property type="match status" value="1"/>
</dbReference>
<dbReference type="EC" id="3.1.3.16" evidence="4"/>
<name>Q7UFS9_RHOBA</name>